<evidence type="ECO:0000256" key="6">
    <source>
        <dbReference type="ARBA" id="ARBA00023136"/>
    </source>
</evidence>
<keyword evidence="2" id="KW-0813">Transport</keyword>
<dbReference type="AlphaFoldDB" id="A0AA35X4H7"/>
<proteinExistence type="predicted"/>
<evidence type="ECO:0000256" key="2">
    <source>
        <dbReference type="ARBA" id="ARBA00022448"/>
    </source>
</evidence>
<evidence type="ECO:0000313" key="9">
    <source>
        <dbReference type="EMBL" id="CAI8043884.1"/>
    </source>
</evidence>
<dbReference type="GO" id="GO:0005886">
    <property type="term" value="C:plasma membrane"/>
    <property type="evidence" value="ECO:0007669"/>
    <property type="project" value="UniProtKB-SubCell"/>
</dbReference>
<comment type="caution">
    <text evidence="9">The sequence shown here is derived from an EMBL/GenBank/DDBJ whole genome shotgun (WGS) entry which is preliminary data.</text>
</comment>
<dbReference type="PANTHER" id="PTHR43163">
    <property type="entry name" value="DIPEPTIDE TRANSPORT SYSTEM PERMEASE PROTEIN DPPB-RELATED"/>
    <property type="match status" value="1"/>
</dbReference>
<dbReference type="CDD" id="cd06261">
    <property type="entry name" value="TM_PBP2"/>
    <property type="match status" value="1"/>
</dbReference>
<feature type="domain" description="ABC transmembrane type-1" evidence="8">
    <location>
        <begin position="100"/>
        <end position="302"/>
    </location>
</feature>
<feature type="transmembrane region" description="Helical" evidence="7">
    <location>
        <begin position="282"/>
        <end position="305"/>
    </location>
</feature>
<feature type="transmembrane region" description="Helical" evidence="7">
    <location>
        <begin position="139"/>
        <end position="167"/>
    </location>
</feature>
<evidence type="ECO:0000259" key="8">
    <source>
        <dbReference type="PROSITE" id="PS50928"/>
    </source>
</evidence>
<dbReference type="Proteomes" id="UP001174909">
    <property type="component" value="Unassembled WGS sequence"/>
</dbReference>
<dbReference type="SUPFAM" id="SSF161098">
    <property type="entry name" value="MetI-like"/>
    <property type="match status" value="1"/>
</dbReference>
<dbReference type="Pfam" id="PF19300">
    <property type="entry name" value="BPD_transp_1_N"/>
    <property type="match status" value="1"/>
</dbReference>
<dbReference type="Pfam" id="PF00528">
    <property type="entry name" value="BPD_transp_1"/>
    <property type="match status" value="1"/>
</dbReference>
<name>A0AA35X4H7_GEOBA</name>
<keyword evidence="4 7" id="KW-0812">Transmembrane</keyword>
<comment type="subcellular location">
    <subcellularLocation>
        <location evidence="1">Cell membrane</location>
        <topology evidence="1">Multi-pass membrane protein</topology>
    </subcellularLocation>
</comment>
<accession>A0AA35X4H7</accession>
<evidence type="ECO:0000256" key="4">
    <source>
        <dbReference type="ARBA" id="ARBA00022692"/>
    </source>
</evidence>
<gene>
    <name evidence="9" type="ORF">GBAR_LOCUS24364</name>
</gene>
<feature type="transmembrane region" description="Helical" evidence="7">
    <location>
        <begin position="179"/>
        <end position="197"/>
    </location>
</feature>
<dbReference type="PROSITE" id="PS50928">
    <property type="entry name" value="ABC_TM1"/>
    <property type="match status" value="1"/>
</dbReference>
<keyword evidence="6 7" id="KW-0472">Membrane</keyword>
<evidence type="ECO:0000256" key="1">
    <source>
        <dbReference type="ARBA" id="ARBA00004651"/>
    </source>
</evidence>
<sequence>MNTYVAKRLGLFIPTLLLVTIIVFSLMRLIPGDPAYLRLIGTDGDAEFTQEQLEALQAQLGTDKPLVQQYVLWVWDMLRGDMGLSMIHDTPIIDDIKDRLPITLELTVLSLLLATVIAVPLGVISAVMQDSPADYISRVVAIAGVAMPNFWLAILMIIVLVNLFGWLPPLGYADLWENLIFPSIALGFYNMALIARVTRSSMLEVFREDYIRTARSKGLNERVVIIRHALKNASLPVLTISGWQIGRLLAGTVIIEKIFLVPGVGRLLIDSIFARDFTMIQAIVMMVATMVLLLNLVVDLMYGWVDPRIRYA</sequence>
<dbReference type="PANTHER" id="PTHR43163:SF6">
    <property type="entry name" value="DIPEPTIDE TRANSPORT SYSTEM PERMEASE PROTEIN DPPB-RELATED"/>
    <property type="match status" value="1"/>
</dbReference>
<dbReference type="InterPro" id="IPR035906">
    <property type="entry name" value="MetI-like_sf"/>
</dbReference>
<reference evidence="9" key="1">
    <citation type="submission" date="2023-03" db="EMBL/GenBank/DDBJ databases">
        <authorList>
            <person name="Steffen K."/>
            <person name="Cardenas P."/>
        </authorList>
    </citation>
    <scope>NUCLEOTIDE SEQUENCE</scope>
</reference>
<keyword evidence="3" id="KW-1003">Cell membrane</keyword>
<evidence type="ECO:0000313" key="10">
    <source>
        <dbReference type="Proteomes" id="UP001174909"/>
    </source>
</evidence>
<evidence type="ECO:0000256" key="3">
    <source>
        <dbReference type="ARBA" id="ARBA00022475"/>
    </source>
</evidence>
<dbReference type="InterPro" id="IPR000515">
    <property type="entry name" value="MetI-like"/>
</dbReference>
<dbReference type="InterPro" id="IPR045621">
    <property type="entry name" value="BPD_transp_1_N"/>
</dbReference>
<evidence type="ECO:0000256" key="5">
    <source>
        <dbReference type="ARBA" id="ARBA00022989"/>
    </source>
</evidence>
<dbReference type="EMBL" id="CASHTH010003364">
    <property type="protein sequence ID" value="CAI8043884.1"/>
    <property type="molecule type" value="Genomic_DNA"/>
</dbReference>
<evidence type="ECO:0000256" key="7">
    <source>
        <dbReference type="SAM" id="Phobius"/>
    </source>
</evidence>
<organism evidence="9 10">
    <name type="scientific">Geodia barretti</name>
    <name type="common">Barrett's horny sponge</name>
    <dbReference type="NCBI Taxonomy" id="519541"/>
    <lineage>
        <taxon>Eukaryota</taxon>
        <taxon>Metazoa</taxon>
        <taxon>Porifera</taxon>
        <taxon>Demospongiae</taxon>
        <taxon>Heteroscleromorpha</taxon>
        <taxon>Tetractinellida</taxon>
        <taxon>Astrophorina</taxon>
        <taxon>Geodiidae</taxon>
        <taxon>Geodia</taxon>
    </lineage>
</organism>
<feature type="transmembrane region" description="Helical" evidence="7">
    <location>
        <begin position="9"/>
        <end position="30"/>
    </location>
</feature>
<feature type="transmembrane region" description="Helical" evidence="7">
    <location>
        <begin position="106"/>
        <end position="127"/>
    </location>
</feature>
<dbReference type="Gene3D" id="1.10.3720.10">
    <property type="entry name" value="MetI-like"/>
    <property type="match status" value="1"/>
</dbReference>
<protein>
    <submittedName>
        <fullName evidence="9">Glutathione transport system permease protein GsiC</fullName>
    </submittedName>
</protein>
<keyword evidence="10" id="KW-1185">Reference proteome</keyword>
<keyword evidence="5 7" id="KW-1133">Transmembrane helix</keyword>
<dbReference type="GO" id="GO:0071916">
    <property type="term" value="F:dipeptide transmembrane transporter activity"/>
    <property type="evidence" value="ECO:0007669"/>
    <property type="project" value="TreeGrafter"/>
</dbReference>